<evidence type="ECO:0000313" key="2">
    <source>
        <dbReference type="EMBL" id="MFC0204304.1"/>
    </source>
</evidence>
<accession>A0ABV6CU91</accession>
<keyword evidence="1" id="KW-0472">Membrane</keyword>
<organism evidence="2 3">
    <name type="scientific">Novosphingobium soli</name>
    <dbReference type="NCBI Taxonomy" id="574956"/>
    <lineage>
        <taxon>Bacteria</taxon>
        <taxon>Pseudomonadati</taxon>
        <taxon>Pseudomonadota</taxon>
        <taxon>Alphaproteobacteria</taxon>
        <taxon>Sphingomonadales</taxon>
        <taxon>Sphingomonadaceae</taxon>
        <taxon>Novosphingobium</taxon>
    </lineage>
</organism>
<comment type="caution">
    <text evidence="2">The sequence shown here is derived from an EMBL/GenBank/DDBJ whole genome shotgun (WGS) entry which is preliminary data.</text>
</comment>
<dbReference type="Proteomes" id="UP001589798">
    <property type="component" value="Unassembled WGS sequence"/>
</dbReference>
<gene>
    <name evidence="2" type="ORF">ACFFJC_08470</name>
</gene>
<keyword evidence="3" id="KW-1185">Reference proteome</keyword>
<keyword evidence="1" id="KW-0812">Transmembrane</keyword>
<dbReference type="RefSeq" id="WP_379487056.1">
    <property type="nucleotide sequence ID" value="NZ_JBHLWK010000010.1"/>
</dbReference>
<protein>
    <submittedName>
        <fullName evidence="2">Uncharacterized protein</fullName>
    </submittedName>
</protein>
<reference evidence="2 3" key="1">
    <citation type="submission" date="2024-09" db="EMBL/GenBank/DDBJ databases">
        <authorList>
            <person name="Sun Q."/>
            <person name="Mori K."/>
        </authorList>
    </citation>
    <scope>NUCLEOTIDE SEQUENCE [LARGE SCALE GENOMIC DNA]</scope>
    <source>
        <strain evidence="2 3">CCM 7706</strain>
    </source>
</reference>
<keyword evidence="1" id="KW-1133">Transmembrane helix</keyword>
<evidence type="ECO:0000313" key="3">
    <source>
        <dbReference type="Proteomes" id="UP001589798"/>
    </source>
</evidence>
<feature type="transmembrane region" description="Helical" evidence="1">
    <location>
        <begin position="20"/>
        <end position="40"/>
    </location>
</feature>
<proteinExistence type="predicted"/>
<name>A0ABV6CU91_9SPHN</name>
<sequence length="60" mass="6488">MAVPEDPDQPSAKRKGRAGIVIVAIVLVIIVTIFVGYNIWHVDTLEEEQATGVKEVNGLS</sequence>
<dbReference type="EMBL" id="JBHLWK010000010">
    <property type="protein sequence ID" value="MFC0204304.1"/>
    <property type="molecule type" value="Genomic_DNA"/>
</dbReference>
<evidence type="ECO:0000256" key="1">
    <source>
        <dbReference type="SAM" id="Phobius"/>
    </source>
</evidence>